<evidence type="ECO:0000313" key="3">
    <source>
        <dbReference type="Proteomes" id="UP001207742"/>
    </source>
</evidence>
<gene>
    <name evidence="2" type="ORF">OL497_20785</name>
</gene>
<evidence type="ECO:0000313" key="2">
    <source>
        <dbReference type="EMBL" id="MCW3486350.1"/>
    </source>
</evidence>
<keyword evidence="3" id="KW-1185">Reference proteome</keyword>
<reference evidence="2 3" key="1">
    <citation type="submission" date="2022-10" db="EMBL/GenBank/DDBJ databases">
        <title>Chitinophaga nivalis PC15 sp. nov., isolated from Pyeongchang county, South Korea.</title>
        <authorList>
            <person name="Trinh H.N."/>
        </authorList>
    </citation>
    <scope>NUCLEOTIDE SEQUENCE [LARGE SCALE GENOMIC DNA]</scope>
    <source>
        <strain evidence="2 3">PC14</strain>
    </source>
</reference>
<keyword evidence="1" id="KW-0732">Signal</keyword>
<evidence type="ECO:0000256" key="1">
    <source>
        <dbReference type="SAM" id="SignalP"/>
    </source>
</evidence>
<sequence>MKSTFLRSIFFLMLFAFQSLSAQQNSPASTVKKLFVLLGTPTDMINKEDQCFKEVDGMDILKLNKPAISKYLNHLKNTGLFSPAYLLEKEKYYQQLEKDIKKEGYASNRDHDEYTLSQDPPDNKDILAALQTTTPTITGNNATITLRFKNIPGYKLIYKLVKDNNSWLINGITSPN</sequence>
<proteinExistence type="predicted"/>
<accession>A0ABT3IQW6</accession>
<organism evidence="2 3">
    <name type="scientific">Chitinophaga nivalis</name>
    <dbReference type="NCBI Taxonomy" id="2991709"/>
    <lineage>
        <taxon>Bacteria</taxon>
        <taxon>Pseudomonadati</taxon>
        <taxon>Bacteroidota</taxon>
        <taxon>Chitinophagia</taxon>
        <taxon>Chitinophagales</taxon>
        <taxon>Chitinophagaceae</taxon>
        <taxon>Chitinophaga</taxon>
    </lineage>
</organism>
<name>A0ABT3IQW6_9BACT</name>
<dbReference type="RefSeq" id="WP_264733166.1">
    <property type="nucleotide sequence ID" value="NZ_JAPDNR010000001.1"/>
</dbReference>
<dbReference type="EMBL" id="JAPDNS010000002">
    <property type="protein sequence ID" value="MCW3486350.1"/>
    <property type="molecule type" value="Genomic_DNA"/>
</dbReference>
<feature type="chain" id="PRO_5045524913" description="DUF3828 domain-containing protein" evidence="1">
    <location>
        <begin position="22"/>
        <end position="176"/>
    </location>
</feature>
<evidence type="ECO:0008006" key="4">
    <source>
        <dbReference type="Google" id="ProtNLM"/>
    </source>
</evidence>
<comment type="caution">
    <text evidence="2">The sequence shown here is derived from an EMBL/GenBank/DDBJ whole genome shotgun (WGS) entry which is preliminary data.</text>
</comment>
<feature type="signal peptide" evidence="1">
    <location>
        <begin position="1"/>
        <end position="21"/>
    </location>
</feature>
<dbReference type="Proteomes" id="UP001207742">
    <property type="component" value="Unassembled WGS sequence"/>
</dbReference>
<protein>
    <recommendedName>
        <fullName evidence="4">DUF3828 domain-containing protein</fullName>
    </recommendedName>
</protein>